<evidence type="ECO:0000313" key="13">
    <source>
        <dbReference type="Proteomes" id="UP001501508"/>
    </source>
</evidence>
<evidence type="ECO:0000256" key="1">
    <source>
        <dbReference type="ARBA" id="ARBA00004651"/>
    </source>
</evidence>
<feature type="transmembrane region" description="Helical" evidence="11">
    <location>
        <begin position="548"/>
        <end position="567"/>
    </location>
</feature>
<organism evidence="12 13">
    <name type="scientific">Ravibacter arvi</name>
    <dbReference type="NCBI Taxonomy" id="2051041"/>
    <lineage>
        <taxon>Bacteria</taxon>
        <taxon>Pseudomonadati</taxon>
        <taxon>Bacteroidota</taxon>
        <taxon>Cytophagia</taxon>
        <taxon>Cytophagales</taxon>
        <taxon>Spirosomataceae</taxon>
        <taxon>Ravibacter</taxon>
    </lineage>
</organism>
<dbReference type="PANTHER" id="PTHR42985">
    <property type="entry name" value="SODIUM-COUPLED MONOCARBOXYLATE TRANSPORTER"/>
    <property type="match status" value="1"/>
</dbReference>
<evidence type="ECO:0000256" key="11">
    <source>
        <dbReference type="SAM" id="Phobius"/>
    </source>
</evidence>
<dbReference type="Pfam" id="PF00474">
    <property type="entry name" value="SSF"/>
    <property type="match status" value="1"/>
</dbReference>
<comment type="caution">
    <text evidence="12">The sequence shown here is derived from an EMBL/GenBank/DDBJ whole genome shotgun (WGS) entry which is preliminary data.</text>
</comment>
<dbReference type="Gene3D" id="1.20.1730.10">
    <property type="entry name" value="Sodium/glucose cotransporter"/>
    <property type="match status" value="1"/>
</dbReference>
<dbReference type="Proteomes" id="UP001501508">
    <property type="component" value="Unassembled WGS sequence"/>
</dbReference>
<feature type="transmembrane region" description="Helical" evidence="11">
    <location>
        <begin position="389"/>
        <end position="409"/>
    </location>
</feature>
<keyword evidence="8" id="KW-0406">Ion transport</keyword>
<feature type="transmembrane region" description="Helical" evidence="11">
    <location>
        <begin position="588"/>
        <end position="613"/>
    </location>
</feature>
<keyword evidence="6 11" id="KW-1133">Transmembrane helix</keyword>
<keyword evidence="7" id="KW-0915">Sodium</keyword>
<dbReference type="PANTHER" id="PTHR42985:SF40">
    <property type="entry name" value="LD47995P-RELATED"/>
    <property type="match status" value="1"/>
</dbReference>
<keyword evidence="13" id="KW-1185">Reference proteome</keyword>
<keyword evidence="9 11" id="KW-0472">Membrane</keyword>
<accession>A0ABP8M914</accession>
<protein>
    <submittedName>
        <fullName evidence="12">Uncharacterized protein</fullName>
    </submittedName>
</protein>
<dbReference type="PROSITE" id="PS51257">
    <property type="entry name" value="PROKAR_LIPOPROTEIN"/>
    <property type="match status" value="1"/>
</dbReference>
<dbReference type="Gene3D" id="1.25.10.10">
    <property type="entry name" value="Leucine-rich Repeat Variant"/>
    <property type="match status" value="1"/>
</dbReference>
<evidence type="ECO:0000313" key="12">
    <source>
        <dbReference type="EMBL" id="GAA4445454.1"/>
    </source>
</evidence>
<comment type="subcellular location">
    <subcellularLocation>
        <location evidence="1">Cell membrane</location>
        <topology evidence="1">Multi-pass membrane protein</topology>
    </subcellularLocation>
</comment>
<dbReference type="EMBL" id="BAABEY010000033">
    <property type="protein sequence ID" value="GAA4445454.1"/>
    <property type="molecule type" value="Genomic_DNA"/>
</dbReference>
<reference evidence="13" key="1">
    <citation type="journal article" date="2019" name="Int. J. Syst. Evol. Microbiol.">
        <title>The Global Catalogue of Microorganisms (GCM) 10K type strain sequencing project: providing services to taxonomists for standard genome sequencing and annotation.</title>
        <authorList>
            <consortium name="The Broad Institute Genomics Platform"/>
            <consortium name="The Broad Institute Genome Sequencing Center for Infectious Disease"/>
            <person name="Wu L."/>
            <person name="Ma J."/>
        </authorList>
    </citation>
    <scope>NUCLEOTIDE SEQUENCE [LARGE SCALE GENOMIC DNA]</scope>
    <source>
        <strain evidence="13">JCM 31920</strain>
    </source>
</reference>
<gene>
    <name evidence="12" type="ORF">GCM10023091_37180</name>
</gene>
<evidence type="ECO:0000256" key="4">
    <source>
        <dbReference type="ARBA" id="ARBA00022475"/>
    </source>
</evidence>
<evidence type="ECO:0000256" key="6">
    <source>
        <dbReference type="ARBA" id="ARBA00022989"/>
    </source>
</evidence>
<feature type="transmembrane region" description="Helical" evidence="11">
    <location>
        <begin position="503"/>
        <end position="528"/>
    </location>
</feature>
<evidence type="ECO:0000256" key="10">
    <source>
        <dbReference type="ARBA" id="ARBA00023201"/>
    </source>
</evidence>
<comment type="similarity">
    <text evidence="2">Belongs to the sodium:solute symporter (SSF) (TC 2.A.21) family.</text>
</comment>
<evidence type="ECO:0000256" key="8">
    <source>
        <dbReference type="ARBA" id="ARBA00023065"/>
    </source>
</evidence>
<proteinExistence type="inferred from homology"/>
<feature type="transmembrane region" description="Helical" evidence="11">
    <location>
        <begin position="754"/>
        <end position="773"/>
    </location>
</feature>
<keyword evidence="5 11" id="KW-0812">Transmembrane</keyword>
<evidence type="ECO:0000256" key="7">
    <source>
        <dbReference type="ARBA" id="ARBA00023053"/>
    </source>
</evidence>
<dbReference type="RefSeq" id="WP_345031986.1">
    <property type="nucleotide sequence ID" value="NZ_BAABEY010000033.1"/>
</dbReference>
<feature type="transmembrane region" description="Helical" evidence="11">
    <location>
        <begin position="728"/>
        <end position="747"/>
    </location>
</feature>
<feature type="transmembrane region" description="Helical" evidence="11">
    <location>
        <begin position="470"/>
        <end position="491"/>
    </location>
</feature>
<evidence type="ECO:0000256" key="3">
    <source>
        <dbReference type="ARBA" id="ARBA00022448"/>
    </source>
</evidence>
<dbReference type="InterPro" id="IPR038377">
    <property type="entry name" value="Na/Glc_symporter_sf"/>
</dbReference>
<evidence type="ECO:0000256" key="9">
    <source>
        <dbReference type="ARBA" id="ARBA00023136"/>
    </source>
</evidence>
<dbReference type="InterPro" id="IPR001734">
    <property type="entry name" value="Na/solute_symporter"/>
</dbReference>
<dbReference type="NCBIfam" id="TIGR00813">
    <property type="entry name" value="sss"/>
    <property type="match status" value="1"/>
</dbReference>
<keyword evidence="10" id="KW-0739">Sodium transport</keyword>
<evidence type="ECO:0000256" key="2">
    <source>
        <dbReference type="ARBA" id="ARBA00006434"/>
    </source>
</evidence>
<dbReference type="InterPro" id="IPR011989">
    <property type="entry name" value="ARM-like"/>
</dbReference>
<feature type="transmembrane region" description="Helical" evidence="11">
    <location>
        <begin position="360"/>
        <end position="377"/>
    </location>
</feature>
<feature type="transmembrane region" description="Helical" evidence="11">
    <location>
        <begin position="443"/>
        <end position="464"/>
    </location>
</feature>
<keyword evidence="3" id="KW-0813">Transport</keyword>
<name>A0ABP8M914_9BACT</name>
<feature type="transmembrane region" description="Helical" evidence="11">
    <location>
        <begin position="697"/>
        <end position="716"/>
    </location>
</feature>
<feature type="transmembrane region" description="Helical" evidence="11">
    <location>
        <begin position="779"/>
        <end position="798"/>
    </location>
</feature>
<feature type="transmembrane region" description="Helical" evidence="11">
    <location>
        <begin position="633"/>
        <end position="658"/>
    </location>
</feature>
<feature type="transmembrane region" description="Helical" evidence="11">
    <location>
        <begin position="323"/>
        <end position="340"/>
    </location>
</feature>
<sequence>MSNMRTTLLLAFLNLFFVACSRDETRENSHFSEALRTEAVSELKRVLTDTLRWEKVHAAEYLMELQYFDQIKEVFLREEKIHGKEPSYRVGIWRVLAQVPALSAERNQWIDRIHGVYKDRRSIDRAQAAESLAKLKHPFTPVAEEKDPVVKLFAEWAGAYASPKTAATARTELMRLIMPGSRAPRERKVAAYALRHLGPSSYAETQAISNLALSEPDSSEVRAYLLSAAIHHLPVDSLSRNRLVYDELVRLASGGSKSVCFEVEHALAVRGASSDIPLLTGFLKGTSDNRFTPAEEADIRAGAAYALLRIDRRIVPSLSLPDWVVIAVYGLLMLWIGWFYSRRNKTREDYLLGGRKMNPVAVGISLFATLLSTLSYLSYPGEMIKNGPAIFAGMFALPFVYFAVGWWLIPRIMKMNVTSAYEILERKFGLPARMMATFMFLSLRFLWMATIIYVTVEIALFSVVPFDKAYALPIGIVLMLITIVYTAMGGLKAVVVTDVLQSVIFLGGALISVLLVCYHFGSFTSWLPDSWPVSWEPPRYGFDARERSTVGNAMLMLFVWYVCTTGSDQMAIQRYLATKDIKAARKSLGVSLYTNLLAKCLLGLVGLAVFAFFTRNPHLLADGKTLQDQADTLFPRFILVGLPVGLSGLVIAGLLAAAMSSLSSGVNSVSSVISEDIVQRFRKSVSTREGLLKQVKLLSYFTGGFVMVLSIFIGNVEGNLFDVVTKVVNLFVGPLFVLFFMALFVPFSTSAGAILGGVISVIAACAVAFYGVFGITVFWILPVSLLVGAVTGTLVSFIETRFINSKNNAE</sequence>
<evidence type="ECO:0000256" key="5">
    <source>
        <dbReference type="ARBA" id="ARBA00022692"/>
    </source>
</evidence>
<keyword evidence="4" id="KW-1003">Cell membrane</keyword>
<dbReference type="InterPro" id="IPR051163">
    <property type="entry name" value="Sodium:Solute_Symporter_SSF"/>
</dbReference>
<dbReference type="PROSITE" id="PS50283">
    <property type="entry name" value="NA_SOLUT_SYMP_3"/>
    <property type="match status" value="1"/>
</dbReference>